<dbReference type="InterPro" id="IPR013830">
    <property type="entry name" value="SGNH_hydro"/>
</dbReference>
<gene>
    <name evidence="3" type="ORF">CPT03_19490</name>
</gene>
<evidence type="ECO:0000313" key="4">
    <source>
        <dbReference type="Proteomes" id="UP000223749"/>
    </source>
</evidence>
<organism evidence="3 4">
    <name type="scientific">Pedobacter ginsengisoli</name>
    <dbReference type="NCBI Taxonomy" id="363852"/>
    <lineage>
        <taxon>Bacteria</taxon>
        <taxon>Pseudomonadati</taxon>
        <taxon>Bacteroidota</taxon>
        <taxon>Sphingobacteriia</taxon>
        <taxon>Sphingobacteriales</taxon>
        <taxon>Sphingobacteriaceae</taxon>
        <taxon>Pedobacter</taxon>
    </lineage>
</organism>
<dbReference type="KEGG" id="pgs:CPT03_19490"/>
<dbReference type="EMBL" id="CP024091">
    <property type="protein sequence ID" value="ATP58490.1"/>
    <property type="molecule type" value="Genomic_DNA"/>
</dbReference>
<evidence type="ECO:0000259" key="2">
    <source>
        <dbReference type="Pfam" id="PF18962"/>
    </source>
</evidence>
<feature type="domain" description="Secretion system C-terminal sorting" evidence="2">
    <location>
        <begin position="232"/>
        <end position="308"/>
    </location>
</feature>
<dbReference type="Pfam" id="PF18962">
    <property type="entry name" value="Por_Secre_tail"/>
    <property type="match status" value="1"/>
</dbReference>
<dbReference type="InterPro" id="IPR051532">
    <property type="entry name" value="Ester_Hydrolysis_Enzymes"/>
</dbReference>
<feature type="domain" description="SGNH hydrolase-type esterase" evidence="1">
    <location>
        <begin position="32"/>
        <end position="204"/>
    </location>
</feature>
<sequence>MIGFAAFSQGRMPACGTHAQFYNRDSINIVTFGASTVEGVPAPLGFQKHLKSFIENCYANKPVNIANNGIAGQTTTQGLLRFDAAIAGRTGLVMILMGANDATLIAEGKARVSTTLANMRTMIEKAKSKNLDVILGTLQYFRDIPGYPDPTKLVHRRNRAIDLINKGYKELAKEMRIEIADIGAVFSKNKQLYSDDVHPNAKGYYVMALVWFDALNQNIIANHLASHIVQNYPNPANSFTKLGFTLNTAGRVRVTLYNMAGQRVGVVFDDFRNAGYQEEQISTVQYPTGIYILNYELPNSRFSKKMVISH</sequence>
<dbReference type="PANTHER" id="PTHR30383">
    <property type="entry name" value="THIOESTERASE 1/PROTEASE 1/LYSOPHOSPHOLIPASE L1"/>
    <property type="match status" value="1"/>
</dbReference>
<dbReference type="InterPro" id="IPR036514">
    <property type="entry name" value="SGNH_hydro_sf"/>
</dbReference>
<evidence type="ECO:0008006" key="5">
    <source>
        <dbReference type="Google" id="ProtNLM"/>
    </source>
</evidence>
<name>A0A2D1UA62_9SPHI</name>
<dbReference type="SUPFAM" id="SSF52266">
    <property type="entry name" value="SGNH hydrolase"/>
    <property type="match status" value="1"/>
</dbReference>
<accession>A0A2D1UA62</accession>
<protein>
    <recommendedName>
        <fullName evidence="5">Secretion system C-terminal sorting domain-containing protein</fullName>
    </recommendedName>
</protein>
<dbReference type="InterPro" id="IPR026444">
    <property type="entry name" value="Secre_tail"/>
</dbReference>
<dbReference type="Pfam" id="PF13472">
    <property type="entry name" value="Lipase_GDSL_2"/>
    <property type="match status" value="1"/>
</dbReference>
<evidence type="ECO:0000313" key="3">
    <source>
        <dbReference type="EMBL" id="ATP58490.1"/>
    </source>
</evidence>
<dbReference type="Proteomes" id="UP000223749">
    <property type="component" value="Chromosome"/>
</dbReference>
<dbReference type="AlphaFoldDB" id="A0A2D1UA62"/>
<dbReference type="GO" id="GO:0004622">
    <property type="term" value="F:phosphatidylcholine lysophospholipase activity"/>
    <property type="evidence" value="ECO:0007669"/>
    <property type="project" value="TreeGrafter"/>
</dbReference>
<dbReference type="NCBIfam" id="TIGR04183">
    <property type="entry name" value="Por_Secre_tail"/>
    <property type="match status" value="1"/>
</dbReference>
<reference evidence="3 4" key="1">
    <citation type="submission" date="2017-10" db="EMBL/GenBank/DDBJ databases">
        <title>Whole genome of Pedobacter ginsengisoli T01R-27 isolated from tomato rhizosphere.</title>
        <authorList>
            <person name="Weon H.-Y."/>
            <person name="Lee S.A."/>
            <person name="Sang M.K."/>
            <person name="Song J."/>
        </authorList>
    </citation>
    <scope>NUCLEOTIDE SEQUENCE [LARGE SCALE GENOMIC DNA]</scope>
    <source>
        <strain evidence="3 4">T01R-27</strain>
    </source>
</reference>
<dbReference type="PANTHER" id="PTHR30383:SF5">
    <property type="entry name" value="SGNH HYDROLASE-TYPE ESTERASE DOMAIN-CONTAINING PROTEIN"/>
    <property type="match status" value="1"/>
</dbReference>
<keyword evidence="4" id="KW-1185">Reference proteome</keyword>
<dbReference type="Gene3D" id="3.40.50.1110">
    <property type="entry name" value="SGNH hydrolase"/>
    <property type="match status" value="1"/>
</dbReference>
<proteinExistence type="predicted"/>
<evidence type="ECO:0000259" key="1">
    <source>
        <dbReference type="Pfam" id="PF13472"/>
    </source>
</evidence>